<sequence length="726" mass="82446">MVQTPWAQPHGASPTRPSPHVQPPHAQPRVPNPAVYPPHTHPDPPTPKPARPVPHAQPRAANPTRPSLRAGFVWAVFLARSSSFIEVFFLNFWQVQFQNDWLDFTLGGEIVGIIPGDVVERRWQLFINVLWIRYSSNGSQDGETQALDLLLKVQMQTLKDFRPFAQPPADFCWLEDIKQRTTYDGDSDAGERNSDWEDADSGLDDNDADDLLDADYQVDDAAAETLEQVEVVDFVQVPSQPNVAALPTRLVNSKLLLKDLPYVWALHIKDFFFPEVDIDEPRDKFDVVEDLVAMCALGATAFKSKEFQAAMEMIPKPDPEYKFTLKDAQGLLQFISDHPRMHPWSFDPMAGYLLLSAACFQINCDMWLVPCLRELNYPRIDGWNSGIVHRRIMELDLMANPATNETFLKSIDPRLAVILRETSAHRTTVERVKSQLLRPRVPRPSESDSDTDTGFGTANEDDLQSSKRHRSPSPPPLTANQKRARNRKKKVKPGPSAEEPAPGDPGEAPKDEPEGERHHNCPYCVGLPMDQQCVRLVPVQPRDCKNLVGASLTCTDVHDRLKPKPPPKRRKGSPRPKKRRARIRYLHPFEDLDMTLIQHRPEVYRRCGKDIVRFVWMQDGKDDEDVGGVRYRVFGKRILQELIANHRRVKVRAIRRREEMQAWAYGSMTGEGTRMPKGGRRGDGYGPYSSHKGDTPDDIKALFRQAVDTDLLVEAGDMLYTVPEWT</sequence>
<dbReference type="Proteomes" id="UP001215280">
    <property type="component" value="Unassembled WGS sequence"/>
</dbReference>
<protein>
    <submittedName>
        <fullName evidence="2">Uncharacterized protein</fullName>
    </submittedName>
</protein>
<gene>
    <name evidence="2" type="ORF">DFH07DRAFT_965674</name>
</gene>
<dbReference type="EMBL" id="JARJLG010000131">
    <property type="protein sequence ID" value="KAJ7739696.1"/>
    <property type="molecule type" value="Genomic_DNA"/>
</dbReference>
<feature type="region of interest" description="Disordered" evidence="1">
    <location>
        <begin position="1"/>
        <end position="63"/>
    </location>
</feature>
<feature type="compositionally biased region" description="Pro residues" evidence="1">
    <location>
        <begin position="43"/>
        <end position="52"/>
    </location>
</feature>
<feature type="region of interest" description="Disordered" evidence="1">
    <location>
        <begin position="428"/>
        <end position="517"/>
    </location>
</feature>
<proteinExistence type="predicted"/>
<evidence type="ECO:0000313" key="3">
    <source>
        <dbReference type="Proteomes" id="UP001215280"/>
    </source>
</evidence>
<feature type="compositionally biased region" description="Basic and acidic residues" evidence="1">
    <location>
        <begin position="182"/>
        <end position="195"/>
    </location>
</feature>
<feature type="region of interest" description="Disordered" evidence="1">
    <location>
        <begin position="557"/>
        <end position="580"/>
    </location>
</feature>
<feature type="compositionally biased region" description="Basic residues" evidence="1">
    <location>
        <begin position="482"/>
        <end position="492"/>
    </location>
</feature>
<name>A0AAD7IC25_9AGAR</name>
<evidence type="ECO:0000256" key="1">
    <source>
        <dbReference type="SAM" id="MobiDB-lite"/>
    </source>
</evidence>
<evidence type="ECO:0000313" key="2">
    <source>
        <dbReference type="EMBL" id="KAJ7739696.1"/>
    </source>
</evidence>
<feature type="compositionally biased region" description="Pro residues" evidence="1">
    <location>
        <begin position="16"/>
        <end position="36"/>
    </location>
</feature>
<keyword evidence="3" id="KW-1185">Reference proteome</keyword>
<comment type="caution">
    <text evidence="2">The sequence shown here is derived from an EMBL/GenBank/DDBJ whole genome shotgun (WGS) entry which is preliminary data.</text>
</comment>
<feature type="compositionally biased region" description="Basic and acidic residues" evidence="1">
    <location>
        <begin position="507"/>
        <end position="517"/>
    </location>
</feature>
<dbReference type="AlphaFoldDB" id="A0AAD7IC25"/>
<organism evidence="2 3">
    <name type="scientific">Mycena maculata</name>
    <dbReference type="NCBI Taxonomy" id="230809"/>
    <lineage>
        <taxon>Eukaryota</taxon>
        <taxon>Fungi</taxon>
        <taxon>Dikarya</taxon>
        <taxon>Basidiomycota</taxon>
        <taxon>Agaricomycotina</taxon>
        <taxon>Agaricomycetes</taxon>
        <taxon>Agaricomycetidae</taxon>
        <taxon>Agaricales</taxon>
        <taxon>Marasmiineae</taxon>
        <taxon>Mycenaceae</taxon>
        <taxon>Mycena</taxon>
    </lineage>
</organism>
<feature type="compositionally biased region" description="Basic residues" evidence="1">
    <location>
        <begin position="563"/>
        <end position="580"/>
    </location>
</feature>
<feature type="region of interest" description="Disordered" evidence="1">
    <location>
        <begin position="182"/>
        <end position="204"/>
    </location>
</feature>
<accession>A0AAD7IC25</accession>
<feature type="region of interest" description="Disordered" evidence="1">
    <location>
        <begin position="670"/>
        <end position="693"/>
    </location>
</feature>
<feature type="compositionally biased region" description="Low complexity" evidence="1">
    <location>
        <begin position="493"/>
        <end position="506"/>
    </location>
</feature>
<reference evidence="2" key="1">
    <citation type="submission" date="2023-03" db="EMBL/GenBank/DDBJ databases">
        <title>Massive genome expansion in bonnet fungi (Mycena s.s.) driven by repeated elements and novel gene families across ecological guilds.</title>
        <authorList>
            <consortium name="Lawrence Berkeley National Laboratory"/>
            <person name="Harder C.B."/>
            <person name="Miyauchi S."/>
            <person name="Viragh M."/>
            <person name="Kuo A."/>
            <person name="Thoen E."/>
            <person name="Andreopoulos B."/>
            <person name="Lu D."/>
            <person name="Skrede I."/>
            <person name="Drula E."/>
            <person name="Henrissat B."/>
            <person name="Morin E."/>
            <person name="Kohler A."/>
            <person name="Barry K."/>
            <person name="LaButti K."/>
            <person name="Morin E."/>
            <person name="Salamov A."/>
            <person name="Lipzen A."/>
            <person name="Mereny Z."/>
            <person name="Hegedus B."/>
            <person name="Baldrian P."/>
            <person name="Stursova M."/>
            <person name="Weitz H."/>
            <person name="Taylor A."/>
            <person name="Grigoriev I.V."/>
            <person name="Nagy L.G."/>
            <person name="Martin F."/>
            <person name="Kauserud H."/>
        </authorList>
    </citation>
    <scope>NUCLEOTIDE SEQUENCE</scope>
    <source>
        <strain evidence="2">CBHHK188m</strain>
    </source>
</reference>